<proteinExistence type="predicted"/>
<evidence type="ECO:0000256" key="1">
    <source>
        <dbReference type="ARBA" id="ARBA00022448"/>
    </source>
</evidence>
<comment type="function">
    <text evidence="3">Part of the ABC transporter complex HmuTUV involved in hemin import. Responsible for energy coupling to the transport system.</text>
</comment>
<keyword evidence="1" id="KW-0813">Transport</keyword>
<keyword evidence="5" id="KW-0547">Nucleotide-binding</keyword>
<dbReference type="AlphaFoldDB" id="A0A7W7K608"/>
<dbReference type="GO" id="GO:0016887">
    <property type="term" value="F:ATP hydrolysis activity"/>
    <property type="evidence" value="ECO:0007669"/>
    <property type="project" value="InterPro"/>
</dbReference>
<evidence type="ECO:0000313" key="6">
    <source>
        <dbReference type="Proteomes" id="UP000575241"/>
    </source>
</evidence>
<dbReference type="PROSITE" id="PS50893">
    <property type="entry name" value="ABC_TRANSPORTER_2"/>
    <property type="match status" value="1"/>
</dbReference>
<evidence type="ECO:0000256" key="2">
    <source>
        <dbReference type="ARBA" id="ARBA00022967"/>
    </source>
</evidence>
<evidence type="ECO:0000313" key="5">
    <source>
        <dbReference type="EMBL" id="MBB4841035.1"/>
    </source>
</evidence>
<dbReference type="InterPro" id="IPR003439">
    <property type="entry name" value="ABC_transporter-like_ATP-bd"/>
</dbReference>
<keyword evidence="5" id="KW-0067">ATP-binding</keyword>
<dbReference type="Pfam" id="PF00005">
    <property type="entry name" value="ABC_tran"/>
    <property type="match status" value="1"/>
</dbReference>
<dbReference type="SUPFAM" id="SSF52540">
    <property type="entry name" value="P-loop containing nucleoside triphosphate hydrolases"/>
    <property type="match status" value="1"/>
</dbReference>
<dbReference type="PANTHER" id="PTHR42794">
    <property type="entry name" value="HEMIN IMPORT ATP-BINDING PROTEIN HMUV"/>
    <property type="match status" value="1"/>
</dbReference>
<dbReference type="GO" id="GO:0005524">
    <property type="term" value="F:ATP binding"/>
    <property type="evidence" value="ECO:0007669"/>
    <property type="project" value="UniProtKB-KW"/>
</dbReference>
<keyword evidence="6" id="KW-1185">Reference proteome</keyword>
<reference evidence="5 6" key="1">
    <citation type="submission" date="2020-08" db="EMBL/GenBank/DDBJ databases">
        <title>Functional genomics of gut bacteria from endangered species of beetles.</title>
        <authorList>
            <person name="Carlos-Shanley C."/>
        </authorList>
    </citation>
    <scope>NUCLEOTIDE SEQUENCE [LARGE SCALE GENOMIC DNA]</scope>
    <source>
        <strain evidence="5 6">S00224</strain>
    </source>
</reference>
<protein>
    <submittedName>
        <fullName evidence="5">Iron complex transport system ATP-binding protein</fullName>
    </submittedName>
</protein>
<comment type="caution">
    <text evidence="5">The sequence shown here is derived from an EMBL/GenBank/DDBJ whole genome shotgun (WGS) entry which is preliminary data.</text>
</comment>
<evidence type="ECO:0000259" key="4">
    <source>
        <dbReference type="PROSITE" id="PS50893"/>
    </source>
</evidence>
<dbReference type="PANTHER" id="PTHR42794:SF1">
    <property type="entry name" value="HEMIN IMPORT ATP-BINDING PROTEIN HMUV"/>
    <property type="match status" value="1"/>
</dbReference>
<feature type="domain" description="ABC transporter" evidence="4">
    <location>
        <begin position="3"/>
        <end position="185"/>
    </location>
</feature>
<keyword evidence="2" id="KW-1278">Translocase</keyword>
<organism evidence="5 6">
    <name type="scientific">Sphingomonas kyeonggiensis</name>
    <dbReference type="NCBI Taxonomy" id="1268553"/>
    <lineage>
        <taxon>Bacteria</taxon>
        <taxon>Pseudomonadati</taxon>
        <taxon>Pseudomonadota</taxon>
        <taxon>Alphaproteobacteria</taxon>
        <taxon>Sphingomonadales</taxon>
        <taxon>Sphingomonadaceae</taxon>
        <taxon>Sphingomonas</taxon>
    </lineage>
</organism>
<dbReference type="RefSeq" id="WP_184170020.1">
    <property type="nucleotide sequence ID" value="NZ_JACHLN010000004.1"/>
</dbReference>
<dbReference type="EMBL" id="JACHLN010000004">
    <property type="protein sequence ID" value="MBB4841035.1"/>
    <property type="molecule type" value="Genomic_DNA"/>
</dbReference>
<dbReference type="Gene3D" id="3.40.50.300">
    <property type="entry name" value="P-loop containing nucleotide triphosphate hydrolases"/>
    <property type="match status" value="2"/>
</dbReference>
<gene>
    <name evidence="5" type="ORF">HNP52_004132</name>
</gene>
<sequence>MKFSIENLALSHGDQRVIDGVEAVLEPGRVTVVLGGAGAGKALLLRALAGRVDLDAGQIRLGGRLIGRFTKGERAAAFTLLGEGRRGLFGRGPADLADAIGAKPSWLFAADPLSMLDPVTQFARIGQLRAAAQQGMGVVVTLADPVLAARLADDVLLLGQGRMLGFGPARDVLEHQKLRQAFGIEVMVIGDANGRLLPVPIGFATQ</sequence>
<evidence type="ECO:0000256" key="3">
    <source>
        <dbReference type="ARBA" id="ARBA00037066"/>
    </source>
</evidence>
<dbReference type="Proteomes" id="UP000575241">
    <property type="component" value="Unassembled WGS sequence"/>
</dbReference>
<name>A0A7W7K608_9SPHN</name>
<dbReference type="InterPro" id="IPR027417">
    <property type="entry name" value="P-loop_NTPase"/>
</dbReference>
<accession>A0A7W7K608</accession>